<reference evidence="2 3" key="1">
    <citation type="submission" date="2019-05" db="EMBL/GenBank/DDBJ databases">
        <title>Another draft genome of Portunus trituberculatus and its Hox gene families provides insights of decapod evolution.</title>
        <authorList>
            <person name="Jeong J.-H."/>
            <person name="Song I."/>
            <person name="Kim S."/>
            <person name="Choi T."/>
            <person name="Kim D."/>
            <person name="Ryu S."/>
            <person name="Kim W."/>
        </authorList>
    </citation>
    <scope>NUCLEOTIDE SEQUENCE [LARGE SCALE GENOMIC DNA]</scope>
    <source>
        <tissue evidence="2">Muscle</tissue>
    </source>
</reference>
<feature type="region of interest" description="Disordered" evidence="1">
    <location>
        <begin position="94"/>
        <end position="129"/>
    </location>
</feature>
<proteinExistence type="predicted"/>
<dbReference type="Proteomes" id="UP000324222">
    <property type="component" value="Unassembled WGS sequence"/>
</dbReference>
<organism evidence="2 3">
    <name type="scientific">Portunus trituberculatus</name>
    <name type="common">Swimming crab</name>
    <name type="synonym">Neptunus trituberculatus</name>
    <dbReference type="NCBI Taxonomy" id="210409"/>
    <lineage>
        <taxon>Eukaryota</taxon>
        <taxon>Metazoa</taxon>
        <taxon>Ecdysozoa</taxon>
        <taxon>Arthropoda</taxon>
        <taxon>Crustacea</taxon>
        <taxon>Multicrustacea</taxon>
        <taxon>Malacostraca</taxon>
        <taxon>Eumalacostraca</taxon>
        <taxon>Eucarida</taxon>
        <taxon>Decapoda</taxon>
        <taxon>Pleocyemata</taxon>
        <taxon>Brachyura</taxon>
        <taxon>Eubrachyura</taxon>
        <taxon>Portunoidea</taxon>
        <taxon>Portunidae</taxon>
        <taxon>Portuninae</taxon>
        <taxon>Portunus</taxon>
    </lineage>
</organism>
<sequence>MKAQARCATTQHAHQTHWQLKGRKKQAAWYTAATDYQALDASLQRPWADRVLLQEELYEGIHRQEGDHYRRHSCHPLLHYLLFCPATATLRPAQLAPDQPHHGDQPRSQSYIPRSPHTHGRDVAGAPNCPSAPLTMPRFEWLQTAAHHSKEDGKCQPSKCHQQAAAHFV</sequence>
<dbReference type="AlphaFoldDB" id="A0A5B7FQH9"/>
<accession>A0A5B7FQH9</accession>
<gene>
    <name evidence="2" type="ORF">E2C01_041348</name>
</gene>
<evidence type="ECO:0000313" key="2">
    <source>
        <dbReference type="EMBL" id="MPC47597.1"/>
    </source>
</evidence>
<name>A0A5B7FQH9_PORTR</name>
<dbReference type="OrthoDB" id="6373657at2759"/>
<evidence type="ECO:0000313" key="3">
    <source>
        <dbReference type="Proteomes" id="UP000324222"/>
    </source>
</evidence>
<comment type="caution">
    <text evidence="2">The sequence shown here is derived from an EMBL/GenBank/DDBJ whole genome shotgun (WGS) entry which is preliminary data.</text>
</comment>
<keyword evidence="3" id="KW-1185">Reference proteome</keyword>
<protein>
    <submittedName>
        <fullName evidence="2">Uncharacterized protein</fullName>
    </submittedName>
</protein>
<evidence type="ECO:0000256" key="1">
    <source>
        <dbReference type="SAM" id="MobiDB-lite"/>
    </source>
</evidence>
<dbReference type="EMBL" id="VSRR010007824">
    <property type="protein sequence ID" value="MPC47597.1"/>
    <property type="molecule type" value="Genomic_DNA"/>
</dbReference>